<dbReference type="EMBL" id="NJHN03000038">
    <property type="protein sequence ID" value="KAH9421686.1"/>
    <property type="molecule type" value="Genomic_DNA"/>
</dbReference>
<comment type="similarity">
    <text evidence="2">Belongs to the EMC10 family.</text>
</comment>
<sequence>MNDFCLFSFPFVIRPETKTYLARVEQQRQEKLRGNKQDNRSFLAKYWIYIVPVMFLMMLSSSMNPDAGGQR</sequence>
<comment type="caution">
    <text evidence="10">The sequence shown here is derived from an EMBL/GenBank/DDBJ whole genome shotgun (WGS) entry which is preliminary data.</text>
</comment>
<accession>A0ABQ8JGE0</accession>
<keyword evidence="6" id="KW-0256">Endoplasmic reticulum</keyword>
<evidence type="ECO:0000256" key="3">
    <source>
        <dbReference type="ARBA" id="ARBA00020105"/>
    </source>
</evidence>
<organism evidence="10 11">
    <name type="scientific">Dermatophagoides pteronyssinus</name>
    <name type="common">European house dust mite</name>
    <dbReference type="NCBI Taxonomy" id="6956"/>
    <lineage>
        <taxon>Eukaryota</taxon>
        <taxon>Metazoa</taxon>
        <taxon>Ecdysozoa</taxon>
        <taxon>Arthropoda</taxon>
        <taxon>Chelicerata</taxon>
        <taxon>Arachnida</taxon>
        <taxon>Acari</taxon>
        <taxon>Acariformes</taxon>
        <taxon>Sarcoptiformes</taxon>
        <taxon>Astigmata</taxon>
        <taxon>Psoroptidia</taxon>
        <taxon>Analgoidea</taxon>
        <taxon>Pyroglyphidae</taxon>
        <taxon>Dermatophagoidinae</taxon>
        <taxon>Dermatophagoides</taxon>
    </lineage>
</organism>
<evidence type="ECO:0000256" key="4">
    <source>
        <dbReference type="ARBA" id="ARBA00022692"/>
    </source>
</evidence>
<reference evidence="10 11" key="2">
    <citation type="journal article" date="2022" name="Mol. Biol. Evol.">
        <title>Comparative Genomics Reveals Insights into the Divergent Evolution of Astigmatic Mites and Household Pest Adaptations.</title>
        <authorList>
            <person name="Xiong Q."/>
            <person name="Wan A.T."/>
            <person name="Liu X."/>
            <person name="Fung C.S."/>
            <person name="Xiao X."/>
            <person name="Malainual N."/>
            <person name="Hou J."/>
            <person name="Wang L."/>
            <person name="Wang M."/>
            <person name="Yang K.Y."/>
            <person name="Cui Y."/>
            <person name="Leung E.L."/>
            <person name="Nong W."/>
            <person name="Shin S.K."/>
            <person name="Au S.W."/>
            <person name="Jeong K.Y."/>
            <person name="Chew F.T."/>
            <person name="Hui J.H."/>
            <person name="Leung T.F."/>
            <person name="Tungtrongchitr A."/>
            <person name="Zhong N."/>
            <person name="Liu Z."/>
            <person name="Tsui S.K."/>
        </authorList>
    </citation>
    <scope>NUCLEOTIDE SEQUENCE [LARGE SCALE GENOMIC DNA]</scope>
    <source>
        <strain evidence="10">Derp</strain>
    </source>
</reference>
<dbReference type="PANTHER" id="PTHR21397:SF4">
    <property type="entry name" value="ER MEMBRANE PROTEIN COMPLEX SUBUNIT 10"/>
    <property type="match status" value="1"/>
</dbReference>
<dbReference type="PANTHER" id="PTHR21397">
    <property type="entry name" value="CHROMATIN COMPLEXES SUBUNIT BAP18-RELATED"/>
    <property type="match status" value="1"/>
</dbReference>
<evidence type="ECO:0000256" key="6">
    <source>
        <dbReference type="ARBA" id="ARBA00022824"/>
    </source>
</evidence>
<evidence type="ECO:0000313" key="11">
    <source>
        <dbReference type="Proteomes" id="UP000887458"/>
    </source>
</evidence>
<comment type="subcellular location">
    <subcellularLocation>
        <location evidence="1">Endoplasmic reticulum membrane</location>
        <topology evidence="1">Single-pass type I membrane protein</topology>
    </subcellularLocation>
</comment>
<keyword evidence="4 9" id="KW-0812">Transmembrane</keyword>
<reference evidence="10 11" key="1">
    <citation type="journal article" date="2018" name="J. Allergy Clin. Immunol.">
        <title>High-quality assembly of Dermatophagoides pteronyssinus genome and transcriptome reveals a wide range of novel allergens.</title>
        <authorList>
            <person name="Liu X.Y."/>
            <person name="Yang K.Y."/>
            <person name="Wang M.Q."/>
            <person name="Kwok J.S."/>
            <person name="Zeng X."/>
            <person name="Yang Z."/>
            <person name="Xiao X.J."/>
            <person name="Lau C.P."/>
            <person name="Li Y."/>
            <person name="Huang Z.M."/>
            <person name="Ba J.G."/>
            <person name="Yim A.K."/>
            <person name="Ouyang C.Y."/>
            <person name="Ngai S.M."/>
            <person name="Chan T.F."/>
            <person name="Leung E.L."/>
            <person name="Liu L."/>
            <person name="Liu Z.G."/>
            <person name="Tsui S.K."/>
        </authorList>
    </citation>
    <scope>NUCLEOTIDE SEQUENCE [LARGE SCALE GENOMIC DNA]</scope>
    <source>
        <strain evidence="10">Derp</strain>
    </source>
</reference>
<dbReference type="Pfam" id="PF21203">
    <property type="entry name" value="ECM10"/>
    <property type="match status" value="1"/>
</dbReference>
<evidence type="ECO:0000256" key="8">
    <source>
        <dbReference type="ARBA" id="ARBA00023136"/>
    </source>
</evidence>
<gene>
    <name evidence="10" type="ORF">DERP_014961</name>
</gene>
<evidence type="ECO:0000256" key="2">
    <source>
        <dbReference type="ARBA" id="ARBA00007695"/>
    </source>
</evidence>
<proteinExistence type="inferred from homology"/>
<feature type="transmembrane region" description="Helical" evidence="9">
    <location>
        <begin position="46"/>
        <end position="63"/>
    </location>
</feature>
<evidence type="ECO:0000256" key="9">
    <source>
        <dbReference type="SAM" id="Phobius"/>
    </source>
</evidence>
<evidence type="ECO:0000313" key="10">
    <source>
        <dbReference type="EMBL" id="KAH9421686.1"/>
    </source>
</evidence>
<evidence type="ECO:0000256" key="7">
    <source>
        <dbReference type="ARBA" id="ARBA00022989"/>
    </source>
</evidence>
<evidence type="ECO:0000256" key="5">
    <source>
        <dbReference type="ARBA" id="ARBA00022729"/>
    </source>
</evidence>
<protein>
    <recommendedName>
        <fullName evidence="3">ER membrane protein complex subunit 10</fullName>
    </recommendedName>
</protein>
<dbReference type="Proteomes" id="UP000887458">
    <property type="component" value="Unassembled WGS sequence"/>
</dbReference>
<keyword evidence="8 9" id="KW-0472">Membrane</keyword>
<evidence type="ECO:0000256" key="1">
    <source>
        <dbReference type="ARBA" id="ARBA00004115"/>
    </source>
</evidence>
<name>A0ABQ8JGE0_DERPT</name>
<keyword evidence="7 9" id="KW-1133">Transmembrane helix</keyword>
<keyword evidence="5" id="KW-0732">Signal</keyword>
<keyword evidence="11" id="KW-1185">Reference proteome</keyword>